<evidence type="ECO:0000256" key="2">
    <source>
        <dbReference type="ARBA" id="ARBA00011245"/>
    </source>
</evidence>
<dbReference type="SUPFAM" id="SSF117856">
    <property type="entry name" value="AF0104/ALDC/Ptd012-like"/>
    <property type="match status" value="1"/>
</dbReference>
<gene>
    <name evidence="8" type="ORF">BJX63DRAFT_399187</name>
</gene>
<evidence type="ECO:0000256" key="3">
    <source>
        <dbReference type="ARBA" id="ARBA00022723"/>
    </source>
</evidence>
<comment type="subcellular location">
    <subcellularLocation>
        <location evidence="1">Nucleus</location>
    </subcellularLocation>
</comment>
<keyword evidence="9" id="KW-1185">Reference proteome</keyword>
<feature type="domain" description="DUF1907" evidence="7">
    <location>
        <begin position="19"/>
        <end position="323"/>
    </location>
</feature>
<keyword evidence="3" id="KW-0479">Metal-binding</keyword>
<evidence type="ECO:0000256" key="5">
    <source>
        <dbReference type="ARBA" id="ARBA00022833"/>
    </source>
</evidence>
<evidence type="ECO:0000259" key="7">
    <source>
        <dbReference type="SMART" id="SM01168"/>
    </source>
</evidence>
<keyword evidence="6" id="KW-0539">Nucleus</keyword>
<name>A0ABR4H7T8_9EURO</name>
<dbReference type="Proteomes" id="UP001610334">
    <property type="component" value="Unassembled WGS sequence"/>
</dbReference>
<proteinExistence type="predicted"/>
<evidence type="ECO:0000313" key="9">
    <source>
        <dbReference type="Proteomes" id="UP001610334"/>
    </source>
</evidence>
<sequence length="326" mass="34910">MTVSIIPRESPPLSELAAVIENALQQNFTHATAEVIQCPDLRQAPFGLAAAGLSGNPVVADVGGQANLFPTPNFDAKFSLLSLARDMRMSPMGGLLIGAGAAPWQDIGHNAELAPNLAWEGRDGKTPDFGDDESLTVTNNTRIIEVGPPAPGGCSSITCRPSQSTNCALMVNLFGSDGLPGSVLKITARTRTGPHNFTNAIRLGIHAAYGDSRPVSLGGAFLLKSGAAKLHIMPDFPVRDDLPFKDRGQLEEWLKYQACTAPVVCLSVFHSADPEELGLRMEHTHCFDPEDGVKGGHYHYDLKDSGAVEYEGYFNVAECVFRVDRP</sequence>
<dbReference type="InterPro" id="IPR015021">
    <property type="entry name" value="C11orf54_DUF1907"/>
</dbReference>
<evidence type="ECO:0000256" key="6">
    <source>
        <dbReference type="ARBA" id="ARBA00023242"/>
    </source>
</evidence>
<organism evidence="8 9">
    <name type="scientific">Aspergillus granulosus</name>
    <dbReference type="NCBI Taxonomy" id="176169"/>
    <lineage>
        <taxon>Eukaryota</taxon>
        <taxon>Fungi</taxon>
        <taxon>Dikarya</taxon>
        <taxon>Ascomycota</taxon>
        <taxon>Pezizomycotina</taxon>
        <taxon>Eurotiomycetes</taxon>
        <taxon>Eurotiomycetidae</taxon>
        <taxon>Eurotiales</taxon>
        <taxon>Aspergillaceae</taxon>
        <taxon>Aspergillus</taxon>
        <taxon>Aspergillus subgen. Nidulantes</taxon>
    </lineage>
</organism>
<keyword evidence="5" id="KW-0862">Zinc</keyword>
<evidence type="ECO:0000256" key="4">
    <source>
        <dbReference type="ARBA" id="ARBA00022801"/>
    </source>
</evidence>
<keyword evidence="4" id="KW-0378">Hydrolase</keyword>
<dbReference type="PANTHER" id="PTHR13204:SF1">
    <property type="entry name" value="ESTER HYDROLASE C11ORF54"/>
    <property type="match status" value="1"/>
</dbReference>
<dbReference type="SMART" id="SM01168">
    <property type="entry name" value="DUF1907"/>
    <property type="match status" value="1"/>
</dbReference>
<dbReference type="PANTHER" id="PTHR13204">
    <property type="entry name" value="PTD012 PROTEIN"/>
    <property type="match status" value="1"/>
</dbReference>
<evidence type="ECO:0000256" key="1">
    <source>
        <dbReference type="ARBA" id="ARBA00004123"/>
    </source>
</evidence>
<reference evidence="8 9" key="1">
    <citation type="submission" date="2024-07" db="EMBL/GenBank/DDBJ databases">
        <title>Section-level genome sequencing and comparative genomics of Aspergillus sections Usti and Cavernicolus.</title>
        <authorList>
            <consortium name="Lawrence Berkeley National Laboratory"/>
            <person name="Nybo J.L."/>
            <person name="Vesth T.C."/>
            <person name="Theobald S."/>
            <person name="Frisvad J.C."/>
            <person name="Larsen T.O."/>
            <person name="Kjaerboelling I."/>
            <person name="Rothschild-Mancinelli K."/>
            <person name="Lyhne E.K."/>
            <person name="Kogle M.E."/>
            <person name="Barry K."/>
            <person name="Clum A."/>
            <person name="Na H."/>
            <person name="Ledsgaard L."/>
            <person name="Lin J."/>
            <person name="Lipzen A."/>
            <person name="Kuo A."/>
            <person name="Riley R."/>
            <person name="Mondo S."/>
            <person name="Labutti K."/>
            <person name="Haridas S."/>
            <person name="Pangalinan J."/>
            <person name="Salamov A.A."/>
            <person name="Simmons B.A."/>
            <person name="Magnuson J.K."/>
            <person name="Chen J."/>
            <person name="Drula E."/>
            <person name="Henrissat B."/>
            <person name="Wiebenga A."/>
            <person name="Lubbers R.J."/>
            <person name="Gomes A.C."/>
            <person name="Makela M.R."/>
            <person name="Stajich J."/>
            <person name="Grigoriev I.V."/>
            <person name="Mortensen U.H."/>
            <person name="De Vries R.P."/>
            <person name="Baker S.E."/>
            <person name="Andersen M.R."/>
        </authorList>
    </citation>
    <scope>NUCLEOTIDE SEQUENCE [LARGE SCALE GENOMIC DNA]</scope>
    <source>
        <strain evidence="8 9">CBS 588.65</strain>
    </source>
</reference>
<accession>A0ABR4H7T8</accession>
<protein>
    <recommendedName>
        <fullName evidence="7">DUF1907 domain-containing protein</fullName>
    </recommendedName>
</protein>
<dbReference type="EMBL" id="JBFXLT010000058">
    <property type="protein sequence ID" value="KAL2811395.1"/>
    <property type="molecule type" value="Genomic_DNA"/>
</dbReference>
<dbReference type="Pfam" id="PF08925">
    <property type="entry name" value="DUF1907"/>
    <property type="match status" value="1"/>
</dbReference>
<comment type="caution">
    <text evidence="8">The sequence shown here is derived from an EMBL/GenBank/DDBJ whole genome shotgun (WGS) entry which is preliminary data.</text>
</comment>
<comment type="subunit">
    <text evidence="2">Monomer.</text>
</comment>
<evidence type="ECO:0000313" key="8">
    <source>
        <dbReference type="EMBL" id="KAL2811395.1"/>
    </source>
</evidence>
<dbReference type="CDD" id="cd17298">
    <property type="entry name" value="DUF1907"/>
    <property type="match status" value="1"/>
</dbReference>